<evidence type="ECO:0000313" key="2">
    <source>
        <dbReference type="Proteomes" id="UP000215914"/>
    </source>
</evidence>
<organism evidence="1 2">
    <name type="scientific">Helianthus annuus</name>
    <name type="common">Common sunflower</name>
    <dbReference type="NCBI Taxonomy" id="4232"/>
    <lineage>
        <taxon>Eukaryota</taxon>
        <taxon>Viridiplantae</taxon>
        <taxon>Streptophyta</taxon>
        <taxon>Embryophyta</taxon>
        <taxon>Tracheophyta</taxon>
        <taxon>Spermatophyta</taxon>
        <taxon>Magnoliopsida</taxon>
        <taxon>eudicotyledons</taxon>
        <taxon>Gunneridae</taxon>
        <taxon>Pentapetalae</taxon>
        <taxon>asterids</taxon>
        <taxon>campanulids</taxon>
        <taxon>Asterales</taxon>
        <taxon>Asteraceae</taxon>
        <taxon>Asteroideae</taxon>
        <taxon>Heliantheae alliance</taxon>
        <taxon>Heliantheae</taxon>
        <taxon>Helianthus</taxon>
    </lineage>
</organism>
<reference evidence="1" key="2">
    <citation type="submission" date="2020-06" db="EMBL/GenBank/DDBJ databases">
        <title>Helianthus annuus Genome sequencing and assembly Release 2.</title>
        <authorList>
            <person name="Gouzy J."/>
            <person name="Langlade N."/>
            <person name="Munos S."/>
        </authorList>
    </citation>
    <scope>NUCLEOTIDE SEQUENCE</scope>
    <source>
        <tissue evidence="1">Leaves</tissue>
    </source>
</reference>
<reference evidence="1" key="1">
    <citation type="journal article" date="2017" name="Nature">
        <title>The sunflower genome provides insights into oil metabolism, flowering and Asterid evolution.</title>
        <authorList>
            <person name="Badouin H."/>
            <person name="Gouzy J."/>
            <person name="Grassa C.J."/>
            <person name="Murat F."/>
            <person name="Staton S.E."/>
            <person name="Cottret L."/>
            <person name="Lelandais-Briere C."/>
            <person name="Owens G.L."/>
            <person name="Carrere S."/>
            <person name="Mayjonade B."/>
            <person name="Legrand L."/>
            <person name="Gill N."/>
            <person name="Kane N.C."/>
            <person name="Bowers J.E."/>
            <person name="Hubner S."/>
            <person name="Bellec A."/>
            <person name="Berard A."/>
            <person name="Berges H."/>
            <person name="Blanchet N."/>
            <person name="Boniface M.C."/>
            <person name="Brunel D."/>
            <person name="Catrice O."/>
            <person name="Chaidir N."/>
            <person name="Claudel C."/>
            <person name="Donnadieu C."/>
            <person name="Faraut T."/>
            <person name="Fievet G."/>
            <person name="Helmstetter N."/>
            <person name="King M."/>
            <person name="Knapp S.J."/>
            <person name="Lai Z."/>
            <person name="Le Paslier M.C."/>
            <person name="Lippi Y."/>
            <person name="Lorenzon L."/>
            <person name="Mandel J.R."/>
            <person name="Marage G."/>
            <person name="Marchand G."/>
            <person name="Marquand E."/>
            <person name="Bret-Mestries E."/>
            <person name="Morien E."/>
            <person name="Nambeesan S."/>
            <person name="Nguyen T."/>
            <person name="Pegot-Espagnet P."/>
            <person name="Pouilly N."/>
            <person name="Raftis F."/>
            <person name="Sallet E."/>
            <person name="Schiex T."/>
            <person name="Thomas J."/>
            <person name="Vandecasteele C."/>
            <person name="Vares D."/>
            <person name="Vear F."/>
            <person name="Vautrin S."/>
            <person name="Crespi M."/>
            <person name="Mangin B."/>
            <person name="Burke J.M."/>
            <person name="Salse J."/>
            <person name="Munos S."/>
            <person name="Vincourt P."/>
            <person name="Rieseberg L.H."/>
            <person name="Langlade N.B."/>
        </authorList>
    </citation>
    <scope>NUCLEOTIDE SEQUENCE</scope>
    <source>
        <tissue evidence="1">Leaves</tissue>
    </source>
</reference>
<dbReference type="Proteomes" id="UP000215914">
    <property type="component" value="Unassembled WGS sequence"/>
</dbReference>
<protein>
    <submittedName>
        <fullName evidence="1">Equilibrative nucleoside transporter</fullName>
    </submittedName>
</protein>
<comment type="caution">
    <text evidence="1">The sequence shown here is derived from an EMBL/GenBank/DDBJ whole genome shotgun (WGS) entry which is preliminary data.</text>
</comment>
<proteinExistence type="predicted"/>
<dbReference type="Gramene" id="mRNA:HanXRQr2_Chr16g0725031">
    <property type="protein sequence ID" value="mRNA:HanXRQr2_Chr16g0725031"/>
    <property type="gene ID" value="HanXRQr2_Chr16g0725031"/>
</dbReference>
<dbReference type="EMBL" id="MNCJ02000331">
    <property type="protein sequence ID" value="KAF5758060.1"/>
    <property type="molecule type" value="Genomic_DNA"/>
</dbReference>
<gene>
    <name evidence="1" type="ORF">HanXRQr2_Chr16g0725031</name>
</gene>
<dbReference type="AlphaFoldDB" id="A0A9K3DN32"/>
<evidence type="ECO:0000313" key="1">
    <source>
        <dbReference type="EMBL" id="KAF5758060.1"/>
    </source>
</evidence>
<keyword evidence="2" id="KW-1185">Reference proteome</keyword>
<name>A0A9K3DN32_HELAN</name>
<sequence>MRFDLYVDFSMAIPKYSIPTSPRSQTLGKLQGLDGSLTLLAMDVVGSNEAPVKVERKRIVVSVCWILGFQSLVSWNTVLTIADYYYA</sequence>
<accession>A0A9K3DN32</accession>